<organism evidence="4 5">
    <name type="scientific">Rubritalea halochordaticola</name>
    <dbReference type="NCBI Taxonomy" id="714537"/>
    <lineage>
        <taxon>Bacteria</taxon>
        <taxon>Pseudomonadati</taxon>
        <taxon>Verrucomicrobiota</taxon>
        <taxon>Verrucomicrobiia</taxon>
        <taxon>Verrucomicrobiales</taxon>
        <taxon>Rubritaleaceae</taxon>
        <taxon>Rubritalea</taxon>
    </lineage>
</organism>
<name>A0ABP9UY72_9BACT</name>
<feature type="compositionally biased region" description="Basic and acidic residues" evidence="1">
    <location>
        <begin position="251"/>
        <end position="285"/>
    </location>
</feature>
<proteinExistence type="predicted"/>
<evidence type="ECO:0000313" key="5">
    <source>
        <dbReference type="Proteomes" id="UP001424741"/>
    </source>
</evidence>
<feature type="transmembrane region" description="Helical" evidence="2">
    <location>
        <begin position="137"/>
        <end position="157"/>
    </location>
</feature>
<dbReference type="RefSeq" id="WP_346187574.1">
    <property type="nucleotide sequence ID" value="NZ_BAABRL010000002.1"/>
</dbReference>
<keyword evidence="2" id="KW-0472">Membrane</keyword>
<evidence type="ECO:0000256" key="2">
    <source>
        <dbReference type="SAM" id="Phobius"/>
    </source>
</evidence>
<evidence type="ECO:0000259" key="3">
    <source>
        <dbReference type="Pfam" id="PF14237"/>
    </source>
</evidence>
<protein>
    <recommendedName>
        <fullName evidence="3">GYF domain-containing protein</fullName>
    </recommendedName>
</protein>
<dbReference type="Proteomes" id="UP001424741">
    <property type="component" value="Unassembled WGS sequence"/>
</dbReference>
<feature type="transmembrane region" description="Helical" evidence="2">
    <location>
        <begin position="100"/>
        <end position="117"/>
    </location>
</feature>
<feature type="transmembrane region" description="Helical" evidence="2">
    <location>
        <begin position="163"/>
        <end position="184"/>
    </location>
</feature>
<sequence length="294" mass="33690">MNNGKKQWFYLNLGQRRGPVSKEKLCELIERKEIYYSDVQVWKEGMKEWLPVTKVRSFAGSIKKVSSPSSTTVDTSEAKERQFKEQDSHLGGLSRLGYNLYFYIGWPIVYLLGLIAAKEMQIYNVINPGDPSQAQWLPLIPWILVAIVSLTATASRMRNAGYAGSWCLGLIVPIFNLWVLLVSLCGPTNYRRRRRLGMGGLVCFLVCVLITLGSTIINMGEYHLNVDGLKSRVMSYYAAWTKLESRQNREFSERAVEKQEEQDRDRELQETGRDGREKTEREIKVESATQGMKE</sequence>
<feature type="transmembrane region" description="Helical" evidence="2">
    <location>
        <begin position="196"/>
        <end position="217"/>
    </location>
</feature>
<gene>
    <name evidence="4" type="ORF">Rhal01_00813</name>
</gene>
<comment type="caution">
    <text evidence="4">The sequence shown here is derived from an EMBL/GenBank/DDBJ whole genome shotgun (WGS) entry which is preliminary data.</text>
</comment>
<evidence type="ECO:0000256" key="1">
    <source>
        <dbReference type="SAM" id="MobiDB-lite"/>
    </source>
</evidence>
<reference evidence="4 5" key="1">
    <citation type="submission" date="2024-02" db="EMBL/GenBank/DDBJ databases">
        <title>Rubritalea halochordaticola NBRC 107102.</title>
        <authorList>
            <person name="Ichikawa N."/>
            <person name="Katano-Makiyama Y."/>
            <person name="Hidaka K."/>
        </authorList>
    </citation>
    <scope>NUCLEOTIDE SEQUENCE [LARGE SCALE GENOMIC DNA]</scope>
    <source>
        <strain evidence="4 5">NBRC 107102</strain>
    </source>
</reference>
<dbReference type="InterPro" id="IPR025640">
    <property type="entry name" value="GYF_2"/>
</dbReference>
<keyword evidence="2" id="KW-0812">Transmembrane</keyword>
<dbReference type="EMBL" id="BAABRL010000002">
    <property type="protein sequence ID" value="GAA5494650.1"/>
    <property type="molecule type" value="Genomic_DNA"/>
</dbReference>
<evidence type="ECO:0000313" key="4">
    <source>
        <dbReference type="EMBL" id="GAA5494650.1"/>
    </source>
</evidence>
<keyword evidence="5" id="KW-1185">Reference proteome</keyword>
<dbReference type="Pfam" id="PF14237">
    <property type="entry name" value="GYF_2"/>
    <property type="match status" value="1"/>
</dbReference>
<accession>A0ABP9UY72</accession>
<keyword evidence="2" id="KW-1133">Transmembrane helix</keyword>
<feature type="domain" description="GYF" evidence="3">
    <location>
        <begin position="8"/>
        <end position="56"/>
    </location>
</feature>
<feature type="region of interest" description="Disordered" evidence="1">
    <location>
        <begin position="251"/>
        <end position="294"/>
    </location>
</feature>